<protein>
    <recommendedName>
        <fullName evidence="3">DUF4250 domain-containing protein</fullName>
    </recommendedName>
</protein>
<dbReference type="AlphaFoldDB" id="A0A0H3DS21"/>
<evidence type="ECO:0008006" key="3">
    <source>
        <dbReference type="Google" id="ProtNLM"/>
    </source>
</evidence>
<dbReference type="KEGG" id="etd:ETAF_2030"/>
<dbReference type="InterPro" id="IPR025346">
    <property type="entry name" value="DUF4250"/>
</dbReference>
<name>A0A0H3DS21_EDWTF</name>
<evidence type="ECO:0000313" key="1">
    <source>
        <dbReference type="EMBL" id="ADM42136.1"/>
    </source>
</evidence>
<proteinExistence type="predicted"/>
<reference evidence="2" key="1">
    <citation type="submission" date="2010-08" db="EMBL/GenBank/DDBJ databases">
        <title>Genome comparisons of Edwardsiella bacteria analysed using deep sequencing technology.</title>
        <authorList>
            <person name="van Soest J.J."/>
            <person name="Henkel C.V."/>
            <person name="Jansen H.J."/>
            <person name="van den Hondel C.A.M.J.J."/>
            <person name="Bloemberg G.V."/>
            <person name="Meijer A.H."/>
            <person name="Spaink H.P."/>
        </authorList>
    </citation>
    <scope>NUCLEOTIDE SEQUENCE [LARGE SCALE GENOMIC DNA]</scope>
    <source>
        <strain evidence="2">FL6-60</strain>
    </source>
</reference>
<reference evidence="1 2" key="2">
    <citation type="journal article" date="2011" name="BMC Immunol.">
        <title>Comparison of static immersion and intravenous injection systems for exposure of zebrafish embryos to the natural pathogen Edwardsiella tarda.</title>
        <authorList>
            <person name="van Soest J.J."/>
            <person name="Stockhammer O.W."/>
            <person name="Ordas A."/>
            <person name="Bloemberg G.V."/>
            <person name="Spaink H.P."/>
            <person name="Meijer A.H."/>
        </authorList>
    </citation>
    <scope>NUCLEOTIDE SEQUENCE [LARGE SCALE GENOMIC DNA]</scope>
    <source>
        <strain evidence="1 2">FL6-60</strain>
    </source>
</reference>
<dbReference type="Proteomes" id="UP000002230">
    <property type="component" value="Chromosome"/>
</dbReference>
<accession>A0A0H3DS21</accession>
<sequence>MPLSRYATMEPLMLLSIINMKLRDECDSLQALCARYAIPQPLLESRLGAVGFRYYRDSNQFSAR</sequence>
<dbReference type="PATRIC" id="fig|718251.5.peg.2105"/>
<organism evidence="1 2">
    <name type="scientific">Edwardsiella tarda (strain FL6-60)</name>
    <dbReference type="NCBI Taxonomy" id="718251"/>
    <lineage>
        <taxon>Bacteria</taxon>
        <taxon>Pseudomonadati</taxon>
        <taxon>Pseudomonadota</taxon>
        <taxon>Gammaproteobacteria</taxon>
        <taxon>Enterobacterales</taxon>
        <taxon>Hafniaceae</taxon>
        <taxon>Edwardsiella</taxon>
    </lineage>
</organism>
<dbReference type="EMBL" id="CP002154">
    <property type="protein sequence ID" value="ADM42136.1"/>
    <property type="molecule type" value="Genomic_DNA"/>
</dbReference>
<gene>
    <name evidence="1" type="ordered locus">ETAF_2030</name>
</gene>
<dbReference type="HOGENOM" id="CLU_182788_1_0_6"/>
<evidence type="ECO:0000313" key="2">
    <source>
        <dbReference type="Proteomes" id="UP000002230"/>
    </source>
</evidence>
<dbReference type="Pfam" id="PF14056">
    <property type="entry name" value="DUF4250"/>
    <property type="match status" value="1"/>
</dbReference>
<keyword evidence="2" id="KW-1185">Reference proteome</keyword>